<dbReference type="NCBIfam" id="TIGR03606">
    <property type="entry name" value="non_repeat_PQQ"/>
    <property type="match status" value="1"/>
</dbReference>
<dbReference type="Pfam" id="PF07995">
    <property type="entry name" value="GSDH"/>
    <property type="match status" value="1"/>
</dbReference>
<dbReference type="InterPro" id="IPR011042">
    <property type="entry name" value="6-blade_b-propeller_TolB-like"/>
</dbReference>
<dbReference type="PANTHER" id="PTHR19328">
    <property type="entry name" value="HEDGEHOG-INTERACTING PROTEIN"/>
    <property type="match status" value="1"/>
</dbReference>
<gene>
    <name evidence="2" type="ORF">METZ01_LOCUS76112</name>
</gene>
<dbReference type="AlphaFoldDB" id="A0A381U6S4"/>
<protein>
    <recommendedName>
        <fullName evidence="1">Glucose/Sorbosone dehydrogenase domain-containing protein</fullName>
    </recommendedName>
</protein>
<dbReference type="SUPFAM" id="SSF50952">
    <property type="entry name" value="Soluble quinoprotein glucose dehydrogenase"/>
    <property type="match status" value="1"/>
</dbReference>
<sequence>MGRYLWIAVLLLGFVPGVVRSTQTPDQPRFTQSVLATGLEHPWEVAWGPDGYLWVSERTGKRISRVNPVDGSTNVAVEIPEAFQSIAQDGVLGLALHPRLLQGTGEDYVYVALTYQEQGSPRLKVRRFSYDQDARVLMAPVDVIASLPAHDDHLGGRLAIGPDDKLYLGIGDQGGNWLQNYCNPNKAQDLPVAADIEARDWATYEGKVLRLDLDGSIPSDNPSINGVRSHIWSYGHRNPQGLVFGRDGSLYASEHGPSTDDELNLIEPGGNYGWPWVAGYRDDQSYAYFNWSASRPEACGTLTFSTSETPASVPRAMESGWSHPNFKPPLQTLFTVPNDQDLRAQGGGTIAPSSLGIYTVRDGGIPGWADSLLVPGMIKGRMYRQALSADGRSAVGDPVELFRTANRYRDLAISPDGRTIYIATDNTGRTTGRDDEMTQELEHPGAIIQFTYDDE</sequence>
<dbReference type="Gene3D" id="2.120.10.30">
    <property type="entry name" value="TolB, C-terminal domain"/>
    <property type="match status" value="1"/>
</dbReference>
<proteinExistence type="predicted"/>
<evidence type="ECO:0000259" key="1">
    <source>
        <dbReference type="Pfam" id="PF07995"/>
    </source>
</evidence>
<name>A0A381U6S4_9ZZZZ</name>
<organism evidence="2">
    <name type="scientific">marine metagenome</name>
    <dbReference type="NCBI Taxonomy" id="408172"/>
    <lineage>
        <taxon>unclassified sequences</taxon>
        <taxon>metagenomes</taxon>
        <taxon>ecological metagenomes</taxon>
    </lineage>
</organism>
<accession>A0A381U6S4</accession>
<dbReference type="InterPro" id="IPR011041">
    <property type="entry name" value="Quinoprot_gluc/sorb_DH_b-prop"/>
</dbReference>
<reference evidence="2" key="1">
    <citation type="submission" date="2018-05" db="EMBL/GenBank/DDBJ databases">
        <authorList>
            <person name="Lanie J.A."/>
            <person name="Ng W.-L."/>
            <person name="Kazmierczak K.M."/>
            <person name="Andrzejewski T.M."/>
            <person name="Davidsen T.M."/>
            <person name="Wayne K.J."/>
            <person name="Tettelin H."/>
            <person name="Glass J.I."/>
            <person name="Rusch D."/>
            <person name="Podicherti R."/>
            <person name="Tsui H.-C.T."/>
            <person name="Winkler M.E."/>
        </authorList>
    </citation>
    <scope>NUCLEOTIDE SEQUENCE</scope>
</reference>
<dbReference type="EMBL" id="UINC01005740">
    <property type="protein sequence ID" value="SVA23258.1"/>
    <property type="molecule type" value="Genomic_DNA"/>
</dbReference>
<feature type="domain" description="Glucose/Sorbosone dehydrogenase" evidence="1">
    <location>
        <begin position="39"/>
        <end position="279"/>
    </location>
</feature>
<dbReference type="PANTHER" id="PTHR19328:SF13">
    <property type="entry name" value="HIPL1 PROTEIN"/>
    <property type="match status" value="1"/>
</dbReference>
<dbReference type="InterPro" id="IPR012938">
    <property type="entry name" value="Glc/Sorbosone_DH"/>
</dbReference>
<evidence type="ECO:0000313" key="2">
    <source>
        <dbReference type="EMBL" id="SVA23258.1"/>
    </source>
</evidence>
<dbReference type="InterPro" id="IPR019893">
    <property type="entry name" value="SndH-like"/>
</dbReference>